<dbReference type="GO" id="GO:0051301">
    <property type="term" value="P:cell division"/>
    <property type="evidence" value="ECO:0007669"/>
    <property type="project" value="UniProtKB-KW"/>
</dbReference>
<dbReference type="GO" id="GO:0008168">
    <property type="term" value="F:methyltransferase activity"/>
    <property type="evidence" value="ECO:0007669"/>
    <property type="project" value="InterPro"/>
</dbReference>
<evidence type="ECO:0000259" key="1">
    <source>
        <dbReference type="Pfam" id="PF01728"/>
    </source>
</evidence>
<dbReference type="EMBL" id="LWGR01000014">
    <property type="protein sequence ID" value="KZM70487.1"/>
    <property type="molecule type" value="Genomic_DNA"/>
</dbReference>
<dbReference type="Proteomes" id="UP000076512">
    <property type="component" value="Unassembled WGS sequence"/>
</dbReference>
<dbReference type="AlphaFoldDB" id="A0A164JKC0"/>
<dbReference type="OrthoDB" id="9784736at2"/>
<gene>
    <name evidence="2" type="ORF">AWN90_42500</name>
</gene>
<evidence type="ECO:0000313" key="2">
    <source>
        <dbReference type="EMBL" id="KZM70487.1"/>
    </source>
</evidence>
<name>A0A164JKC0_9NOCA</name>
<comment type="caution">
    <text evidence="2">The sequence shown here is derived from an EMBL/GenBank/DDBJ whole genome shotgun (WGS) entry which is preliminary data.</text>
</comment>
<dbReference type="Gene3D" id="3.40.50.150">
    <property type="entry name" value="Vaccinia Virus protein VP39"/>
    <property type="match status" value="1"/>
</dbReference>
<keyword evidence="2" id="KW-0131">Cell cycle</keyword>
<keyword evidence="2" id="KW-0132">Cell division</keyword>
<dbReference type="Pfam" id="PF01728">
    <property type="entry name" value="FtsJ"/>
    <property type="match status" value="1"/>
</dbReference>
<dbReference type="GO" id="GO:0032259">
    <property type="term" value="P:methylation"/>
    <property type="evidence" value="ECO:0007669"/>
    <property type="project" value="InterPro"/>
</dbReference>
<feature type="domain" description="Ribosomal RNA methyltransferase FtsJ" evidence="1">
    <location>
        <begin position="183"/>
        <end position="278"/>
    </location>
</feature>
<reference evidence="2 3" key="1">
    <citation type="submission" date="2016-04" db="EMBL/GenBank/DDBJ databases">
        <authorList>
            <person name="Evans L.H."/>
            <person name="Alamgir A."/>
            <person name="Owens N."/>
            <person name="Weber N.D."/>
            <person name="Virtaneva K."/>
            <person name="Barbian K."/>
            <person name="Babar A."/>
            <person name="Rosenke K."/>
        </authorList>
    </citation>
    <scope>NUCLEOTIDE SEQUENCE [LARGE SCALE GENOMIC DNA]</scope>
    <source>
        <strain evidence="2 3">IFM 0406</strain>
    </source>
</reference>
<dbReference type="InterPro" id="IPR002877">
    <property type="entry name" value="RNA_MeTrfase_FtsJ_dom"/>
</dbReference>
<proteinExistence type="predicted"/>
<protein>
    <submittedName>
        <fullName evidence="2">Cell division protein FtsJ</fullName>
    </submittedName>
</protein>
<keyword evidence="3" id="KW-1185">Reference proteome</keyword>
<evidence type="ECO:0000313" key="3">
    <source>
        <dbReference type="Proteomes" id="UP000076512"/>
    </source>
</evidence>
<accession>A0A164JKC0</accession>
<dbReference type="PANTHER" id="PTHR37524">
    <property type="entry name" value="RIBOSOMAL RNA LARGE SUBUNIT METHYLTRANSFERASE M"/>
    <property type="match status" value="1"/>
</dbReference>
<dbReference type="SUPFAM" id="SSF53335">
    <property type="entry name" value="S-adenosyl-L-methionine-dependent methyltransferases"/>
    <property type="match status" value="1"/>
</dbReference>
<dbReference type="InterPro" id="IPR029063">
    <property type="entry name" value="SAM-dependent_MTases_sf"/>
</dbReference>
<sequence length="342" mass="37128">MLFSTSSDYFPAAERELRDLYGAKGAGGGGPEIERLGPDLGRISGGGVRIEELARACREEPLAFIRHLTVERAEVSVEDAADLDAVGAVVRRVAEQAGAAELAVQCWISGQVKMPYGTAELAQHSMKVLTESGIATGRAGLSHALSLCLTDTGLLVGTAAAAEQLSDWPGGRIRLSRSSDQISRAEFKLEEAVQVFGITPPADGSAVDLGASPGGWTRVLRSYGMSVWAIDPGDLDDRLRHDRGVRHVRTTAGEFFRSERQRFDMVVNDMKMAPELSCKVMLAAAERLRPGALAVLTLKLGPHRPVETVRRCLRLLDAKYTVRGARQLHHNRHEVTVMAERR</sequence>
<dbReference type="CDD" id="cd02440">
    <property type="entry name" value="AdoMet_MTases"/>
    <property type="match status" value="1"/>
</dbReference>
<dbReference type="PANTHER" id="PTHR37524:SF2">
    <property type="entry name" value="RIBOSOMAL RNA METHYLTRANSFERASE FTSJ DOMAIN-CONTAINING PROTEIN"/>
    <property type="match status" value="1"/>
</dbReference>
<organism evidence="2 3">
    <name type="scientific">Nocardia terpenica</name>
    <dbReference type="NCBI Taxonomy" id="455432"/>
    <lineage>
        <taxon>Bacteria</taxon>
        <taxon>Bacillati</taxon>
        <taxon>Actinomycetota</taxon>
        <taxon>Actinomycetes</taxon>
        <taxon>Mycobacteriales</taxon>
        <taxon>Nocardiaceae</taxon>
        <taxon>Nocardia</taxon>
    </lineage>
</organism>